<evidence type="ECO:0000313" key="2">
    <source>
        <dbReference type="Proteomes" id="UP001147747"/>
    </source>
</evidence>
<dbReference type="RefSeq" id="XP_056487871.1">
    <property type="nucleotide sequence ID" value="XM_056632320.1"/>
</dbReference>
<keyword evidence="2" id="KW-1185">Reference proteome</keyword>
<dbReference type="AlphaFoldDB" id="A0A9W9VZA1"/>
<dbReference type="GeneID" id="81371300"/>
<gene>
    <name evidence="1" type="ORF">N7509_007683</name>
</gene>
<accession>A0A9W9VZA1</accession>
<proteinExistence type="predicted"/>
<organism evidence="1 2">
    <name type="scientific">Penicillium cosmopolitanum</name>
    <dbReference type="NCBI Taxonomy" id="1131564"/>
    <lineage>
        <taxon>Eukaryota</taxon>
        <taxon>Fungi</taxon>
        <taxon>Dikarya</taxon>
        <taxon>Ascomycota</taxon>
        <taxon>Pezizomycotina</taxon>
        <taxon>Eurotiomycetes</taxon>
        <taxon>Eurotiomycetidae</taxon>
        <taxon>Eurotiales</taxon>
        <taxon>Aspergillaceae</taxon>
        <taxon>Penicillium</taxon>
    </lineage>
</organism>
<reference evidence="1" key="2">
    <citation type="journal article" date="2023" name="IMA Fungus">
        <title>Comparative genomic study of the Penicillium genus elucidates a diverse pangenome and 15 lateral gene transfer events.</title>
        <authorList>
            <person name="Petersen C."/>
            <person name="Sorensen T."/>
            <person name="Nielsen M.R."/>
            <person name="Sondergaard T.E."/>
            <person name="Sorensen J.L."/>
            <person name="Fitzpatrick D.A."/>
            <person name="Frisvad J.C."/>
            <person name="Nielsen K.L."/>
        </authorList>
    </citation>
    <scope>NUCLEOTIDE SEQUENCE</scope>
    <source>
        <strain evidence="1">IBT 29677</strain>
    </source>
</reference>
<evidence type="ECO:0000313" key="1">
    <source>
        <dbReference type="EMBL" id="KAJ5392193.1"/>
    </source>
</evidence>
<sequence length="390" mass="44455">MEAFEYGLDYIPSWSSAWPSCLLCGIMIRSAQHSGPLKSYQKAIGRQLKRASEQDQILVPAKNVEEHYLVNYPWLGGCTFRATLCVIRLGTNYSFMIVTSDRNGCFHLRGICIADWSCSELVDFAVVPKDSSKARIGPRSVGIPVLPGPPRHDPAFSRFRLRGIRDARPEQQPSPGTGYLIHAHCWILLGREACEPMQTKLEWLDLNKLVQTARLMRAADKDSWTFRAERSPANPLVIPVFGLLLHSQNERRAKSSAVQSIQETNPKHPMNGVPMDIALLIAEDICRPDCNSWEATNLRNLLSVFEWALPESFWRRRVNENVFFELKELRKSNTPVNWQLLRLELMQLHGYPLNYRSGLRVRIQVLETLKELMPAYSKDKVEESSPSSNP</sequence>
<dbReference type="OrthoDB" id="4524525at2759"/>
<protein>
    <submittedName>
        <fullName evidence="1">Uncharacterized protein</fullName>
    </submittedName>
</protein>
<name>A0A9W9VZA1_9EURO</name>
<reference evidence="1" key="1">
    <citation type="submission" date="2022-12" db="EMBL/GenBank/DDBJ databases">
        <authorList>
            <person name="Petersen C."/>
        </authorList>
    </citation>
    <scope>NUCLEOTIDE SEQUENCE</scope>
    <source>
        <strain evidence="1">IBT 29677</strain>
    </source>
</reference>
<dbReference type="Proteomes" id="UP001147747">
    <property type="component" value="Unassembled WGS sequence"/>
</dbReference>
<comment type="caution">
    <text evidence="1">The sequence shown here is derived from an EMBL/GenBank/DDBJ whole genome shotgun (WGS) entry which is preliminary data.</text>
</comment>
<dbReference type="EMBL" id="JAPZBU010000008">
    <property type="protein sequence ID" value="KAJ5392193.1"/>
    <property type="molecule type" value="Genomic_DNA"/>
</dbReference>